<dbReference type="Pfam" id="PF10990">
    <property type="entry name" value="DUF2809"/>
    <property type="match status" value="1"/>
</dbReference>
<proteinExistence type="predicted"/>
<feature type="transmembrane region" description="Helical" evidence="1">
    <location>
        <begin position="65"/>
        <end position="82"/>
    </location>
</feature>
<accession>A0A7G8PV43</accession>
<protein>
    <recommendedName>
        <fullName evidence="4">DUF2809 domain-containing protein</fullName>
    </recommendedName>
</protein>
<sequence>MSNRKRMFVFKIRYVIATLVLLLIEVAIAFWSVHPFIRGFLGDVLVVLLLYTFLTSFLSFSSERIAFTVLLFAFGIEFLQLADLTEALNIQNPVLKIVVGSVFDPWDLLAYLTGFFIIILIEKLFRKNECA</sequence>
<reference evidence="2 3" key="1">
    <citation type="submission" date="2020-04" db="EMBL/GenBank/DDBJ databases">
        <title>Genome sequence of Altibacter aquimarinus strain ALE3EI.</title>
        <authorList>
            <person name="Oh H.-M."/>
            <person name="Jang D."/>
        </authorList>
    </citation>
    <scope>NUCLEOTIDE SEQUENCE [LARGE SCALE GENOMIC DNA]</scope>
    <source>
        <strain evidence="2 3">ALE3EI</strain>
    </source>
</reference>
<organism evidence="2 3">
    <name type="scientific">Constantimarinum furrinae</name>
    <dbReference type="NCBI Taxonomy" id="2562285"/>
    <lineage>
        <taxon>Bacteria</taxon>
        <taxon>Pseudomonadati</taxon>
        <taxon>Bacteroidota</taxon>
        <taxon>Flavobacteriia</taxon>
        <taxon>Flavobacteriales</taxon>
        <taxon>Flavobacteriaceae</taxon>
        <taxon>Altibacter/Constantimarinum group</taxon>
        <taxon>Constantimarinum</taxon>
    </lineage>
</organism>
<keyword evidence="1" id="KW-0812">Transmembrane</keyword>
<dbReference type="RefSeq" id="WP_186987819.1">
    <property type="nucleotide sequence ID" value="NZ_CP052909.1"/>
</dbReference>
<feature type="transmembrane region" description="Helical" evidence="1">
    <location>
        <begin position="12"/>
        <end position="33"/>
    </location>
</feature>
<dbReference type="Proteomes" id="UP000515514">
    <property type="component" value="Chromosome"/>
</dbReference>
<gene>
    <name evidence="2" type="ORF">ALE3EI_1657</name>
</gene>
<keyword evidence="1" id="KW-0472">Membrane</keyword>
<name>A0A7G8PV43_9FLAO</name>
<evidence type="ECO:0000313" key="2">
    <source>
        <dbReference type="EMBL" id="QNJ98209.1"/>
    </source>
</evidence>
<evidence type="ECO:0008006" key="4">
    <source>
        <dbReference type="Google" id="ProtNLM"/>
    </source>
</evidence>
<feature type="transmembrane region" description="Helical" evidence="1">
    <location>
        <begin position="39"/>
        <end position="58"/>
    </location>
</feature>
<evidence type="ECO:0000256" key="1">
    <source>
        <dbReference type="SAM" id="Phobius"/>
    </source>
</evidence>
<dbReference type="InterPro" id="IPR021257">
    <property type="entry name" value="DUF2809"/>
</dbReference>
<evidence type="ECO:0000313" key="3">
    <source>
        <dbReference type="Proteomes" id="UP000515514"/>
    </source>
</evidence>
<feature type="transmembrane region" description="Helical" evidence="1">
    <location>
        <begin position="108"/>
        <end position="125"/>
    </location>
</feature>
<dbReference type="EMBL" id="CP052909">
    <property type="protein sequence ID" value="QNJ98209.1"/>
    <property type="molecule type" value="Genomic_DNA"/>
</dbReference>
<keyword evidence="1" id="KW-1133">Transmembrane helix</keyword>
<dbReference type="AlphaFoldDB" id="A0A7G8PV43"/>
<dbReference type="KEGG" id="alti:ALE3EI_1657"/>
<keyword evidence="3" id="KW-1185">Reference proteome</keyword>